<keyword evidence="2" id="KW-1185">Reference proteome</keyword>
<accession>A0A545STQ9</accession>
<dbReference type="EMBL" id="VHSH01000022">
    <property type="protein sequence ID" value="TQV68338.1"/>
    <property type="molecule type" value="Genomic_DNA"/>
</dbReference>
<dbReference type="AlphaFoldDB" id="A0A545STQ9"/>
<protein>
    <submittedName>
        <fullName evidence="1">Uncharacterized protein</fullName>
    </submittedName>
</protein>
<dbReference type="Proteomes" id="UP000315252">
    <property type="component" value="Unassembled WGS sequence"/>
</dbReference>
<proteinExistence type="predicted"/>
<gene>
    <name evidence="1" type="ORF">FKG95_28975</name>
</gene>
<dbReference type="OrthoDB" id="8445846at2"/>
<reference evidence="1 2" key="1">
    <citation type="submission" date="2019-06" db="EMBL/GenBank/DDBJ databases">
        <title>Whole genome sequence for Rhodospirillaceae sp. R148.</title>
        <authorList>
            <person name="Wang G."/>
        </authorList>
    </citation>
    <scope>NUCLEOTIDE SEQUENCE [LARGE SCALE GENOMIC DNA]</scope>
    <source>
        <strain evidence="1 2">R148</strain>
    </source>
</reference>
<organism evidence="1 2">
    <name type="scientific">Denitrobaculum tricleocarpae</name>
    <dbReference type="NCBI Taxonomy" id="2591009"/>
    <lineage>
        <taxon>Bacteria</taxon>
        <taxon>Pseudomonadati</taxon>
        <taxon>Pseudomonadota</taxon>
        <taxon>Alphaproteobacteria</taxon>
        <taxon>Rhodospirillales</taxon>
        <taxon>Rhodospirillaceae</taxon>
        <taxon>Denitrobaculum</taxon>
    </lineage>
</organism>
<evidence type="ECO:0000313" key="2">
    <source>
        <dbReference type="Proteomes" id="UP000315252"/>
    </source>
</evidence>
<evidence type="ECO:0000313" key="1">
    <source>
        <dbReference type="EMBL" id="TQV68338.1"/>
    </source>
</evidence>
<dbReference type="RefSeq" id="WP_142899960.1">
    <property type="nucleotide sequence ID" value="NZ_ML660073.1"/>
</dbReference>
<sequence length="183" mass="20408">MQFTLIYRGDLPPKASADDKWRIRREIDPQLRKLWSLEPLNDIEDVTRPNDAPALIYVGKTVGDIEYIPIVSKALKLQTKLSIRLLSATKPGGLVQHGDIDNRLKTLLDALSIPSKQQIPDNADLDADGRMFCLLEDDDLVTSIDVSNDRLLTEEDHSKQAIVIVDVQPVALSVTLKNLAIAF</sequence>
<comment type="caution">
    <text evidence="1">The sequence shown here is derived from an EMBL/GenBank/DDBJ whole genome shotgun (WGS) entry which is preliminary data.</text>
</comment>
<name>A0A545STQ9_9PROT</name>